<name>A0AAV8YI62_9CUCU</name>
<protein>
    <submittedName>
        <fullName evidence="1">Uncharacterized protein</fullName>
    </submittedName>
</protein>
<gene>
    <name evidence="1" type="ORF">NQ318_015272</name>
</gene>
<proteinExistence type="predicted"/>
<organism evidence="1 2">
    <name type="scientific">Aromia moschata</name>
    <dbReference type="NCBI Taxonomy" id="1265417"/>
    <lineage>
        <taxon>Eukaryota</taxon>
        <taxon>Metazoa</taxon>
        <taxon>Ecdysozoa</taxon>
        <taxon>Arthropoda</taxon>
        <taxon>Hexapoda</taxon>
        <taxon>Insecta</taxon>
        <taxon>Pterygota</taxon>
        <taxon>Neoptera</taxon>
        <taxon>Endopterygota</taxon>
        <taxon>Coleoptera</taxon>
        <taxon>Polyphaga</taxon>
        <taxon>Cucujiformia</taxon>
        <taxon>Chrysomeloidea</taxon>
        <taxon>Cerambycidae</taxon>
        <taxon>Cerambycinae</taxon>
        <taxon>Callichromatini</taxon>
        <taxon>Aromia</taxon>
    </lineage>
</organism>
<dbReference type="Proteomes" id="UP001162162">
    <property type="component" value="Unassembled WGS sequence"/>
</dbReference>
<feature type="non-terminal residue" evidence="1">
    <location>
        <position position="1"/>
    </location>
</feature>
<dbReference type="EMBL" id="JAPWTK010000099">
    <property type="protein sequence ID" value="KAJ8950528.1"/>
    <property type="molecule type" value="Genomic_DNA"/>
</dbReference>
<sequence>RGHLKPSVTADKSLKGVGRGSHMFTPCWEGPNACQDRVFPLSVLLSPCYGSLNCHQNHVDLNFDMGLVFEMKQSQVILTTANYLFVEAPPKIYCHQFNLSYFLIKIF</sequence>
<reference evidence="1" key="1">
    <citation type="journal article" date="2023" name="Insect Mol. Biol.">
        <title>Genome sequencing provides insights into the evolution of gene families encoding plant cell wall-degrading enzymes in longhorned beetles.</title>
        <authorList>
            <person name="Shin N.R."/>
            <person name="Okamura Y."/>
            <person name="Kirsch R."/>
            <person name="Pauchet Y."/>
        </authorList>
    </citation>
    <scope>NUCLEOTIDE SEQUENCE</scope>
    <source>
        <strain evidence="1">AMC_N1</strain>
    </source>
</reference>
<keyword evidence="2" id="KW-1185">Reference proteome</keyword>
<comment type="caution">
    <text evidence="1">The sequence shown here is derived from an EMBL/GenBank/DDBJ whole genome shotgun (WGS) entry which is preliminary data.</text>
</comment>
<dbReference type="AlphaFoldDB" id="A0AAV8YI62"/>
<evidence type="ECO:0000313" key="1">
    <source>
        <dbReference type="EMBL" id="KAJ8950528.1"/>
    </source>
</evidence>
<accession>A0AAV8YI62</accession>
<evidence type="ECO:0000313" key="2">
    <source>
        <dbReference type="Proteomes" id="UP001162162"/>
    </source>
</evidence>